<evidence type="ECO:0000313" key="4">
    <source>
        <dbReference type="Proteomes" id="UP001230426"/>
    </source>
</evidence>
<keyword evidence="4" id="KW-1185">Reference proteome</keyword>
<dbReference type="SUPFAM" id="SSF159888">
    <property type="entry name" value="YdhG-like"/>
    <property type="match status" value="1"/>
</dbReference>
<evidence type="ECO:0000256" key="1">
    <source>
        <dbReference type="SAM" id="MobiDB-lite"/>
    </source>
</evidence>
<feature type="domain" description="YdhG-like" evidence="2">
    <location>
        <begin position="76"/>
        <end position="172"/>
    </location>
</feature>
<dbReference type="EMBL" id="JAUSRB010000002">
    <property type="protein sequence ID" value="MDP9865999.1"/>
    <property type="molecule type" value="Genomic_DNA"/>
</dbReference>
<sequence>MGDPRRLGRRPAPHLPRPALNHTAGDRRRRWTTPPEPPTAAACGIMIFDVVWEERQVQNRSGDVDRFMAALDHPLKAGVEQLRSAILASNSDISEHVKWNAPSFRHDGEDRVTFRLQPGNRLQLVFHRGAKVRADGAEFAFQDPTGLMTWLAPDRAVVTLPDLEAVRSQQVVVVSLVNRWVRA</sequence>
<dbReference type="Proteomes" id="UP001230426">
    <property type="component" value="Unassembled WGS sequence"/>
</dbReference>
<proteinExistence type="predicted"/>
<protein>
    <recommendedName>
        <fullName evidence="2">YdhG-like domain-containing protein</fullName>
    </recommendedName>
</protein>
<dbReference type="InterPro" id="IPR014922">
    <property type="entry name" value="YdhG-like"/>
</dbReference>
<accession>A0ABT9RB43</accession>
<comment type="caution">
    <text evidence="3">The sequence shown here is derived from an EMBL/GenBank/DDBJ whole genome shotgun (WGS) entry which is preliminary data.</text>
</comment>
<reference evidence="3 4" key="1">
    <citation type="submission" date="2023-07" db="EMBL/GenBank/DDBJ databases">
        <title>Sequencing the genomes of 1000 actinobacteria strains.</title>
        <authorList>
            <person name="Klenk H.-P."/>
        </authorList>
    </citation>
    <scope>NUCLEOTIDE SEQUENCE [LARGE SCALE GENOMIC DNA]</scope>
    <source>
        <strain evidence="3 4">DSM 44109</strain>
    </source>
</reference>
<organism evidence="3 4">
    <name type="scientific">Streptosporangium brasiliense</name>
    <dbReference type="NCBI Taxonomy" id="47480"/>
    <lineage>
        <taxon>Bacteria</taxon>
        <taxon>Bacillati</taxon>
        <taxon>Actinomycetota</taxon>
        <taxon>Actinomycetes</taxon>
        <taxon>Streptosporangiales</taxon>
        <taxon>Streptosporangiaceae</taxon>
        <taxon>Streptosporangium</taxon>
    </lineage>
</organism>
<gene>
    <name evidence="3" type="ORF">J2S55_005265</name>
</gene>
<dbReference type="RefSeq" id="WP_306866007.1">
    <property type="nucleotide sequence ID" value="NZ_JAUSRB010000002.1"/>
</dbReference>
<feature type="region of interest" description="Disordered" evidence="1">
    <location>
        <begin position="1"/>
        <end position="38"/>
    </location>
</feature>
<dbReference type="Pfam" id="PF08818">
    <property type="entry name" value="DUF1801"/>
    <property type="match status" value="1"/>
</dbReference>
<dbReference type="Gene3D" id="3.90.1150.200">
    <property type="match status" value="1"/>
</dbReference>
<evidence type="ECO:0000259" key="2">
    <source>
        <dbReference type="Pfam" id="PF08818"/>
    </source>
</evidence>
<evidence type="ECO:0000313" key="3">
    <source>
        <dbReference type="EMBL" id="MDP9865999.1"/>
    </source>
</evidence>
<name>A0ABT9RB43_9ACTN</name>